<dbReference type="Pfam" id="PF01535">
    <property type="entry name" value="PPR"/>
    <property type="match status" value="1"/>
</dbReference>
<feature type="repeat" description="PPR" evidence="2">
    <location>
        <begin position="164"/>
        <end position="198"/>
    </location>
</feature>
<dbReference type="NCBIfam" id="TIGR00756">
    <property type="entry name" value="PPR"/>
    <property type="match status" value="7"/>
</dbReference>
<comment type="caution">
    <text evidence="4">The sequence shown here is derived from an EMBL/GenBank/DDBJ whole genome shotgun (WGS) entry which is preliminary data.</text>
</comment>
<dbReference type="AlphaFoldDB" id="A0A9Q0FLD3"/>
<dbReference type="InterPro" id="IPR002885">
    <property type="entry name" value="PPR_rpt"/>
</dbReference>
<dbReference type="Proteomes" id="UP001141552">
    <property type="component" value="Unassembled WGS sequence"/>
</dbReference>
<keyword evidence="1" id="KW-0677">Repeat</keyword>
<evidence type="ECO:0000313" key="5">
    <source>
        <dbReference type="Proteomes" id="UP001141552"/>
    </source>
</evidence>
<feature type="repeat" description="PPR" evidence="2">
    <location>
        <begin position="234"/>
        <end position="268"/>
    </location>
</feature>
<organism evidence="4 5">
    <name type="scientific">Turnera subulata</name>
    <dbReference type="NCBI Taxonomy" id="218843"/>
    <lineage>
        <taxon>Eukaryota</taxon>
        <taxon>Viridiplantae</taxon>
        <taxon>Streptophyta</taxon>
        <taxon>Embryophyta</taxon>
        <taxon>Tracheophyta</taxon>
        <taxon>Spermatophyta</taxon>
        <taxon>Magnoliopsida</taxon>
        <taxon>eudicotyledons</taxon>
        <taxon>Gunneridae</taxon>
        <taxon>Pentapetalae</taxon>
        <taxon>rosids</taxon>
        <taxon>fabids</taxon>
        <taxon>Malpighiales</taxon>
        <taxon>Passifloraceae</taxon>
        <taxon>Turnera</taxon>
    </lineage>
</organism>
<keyword evidence="5" id="KW-1185">Reference proteome</keyword>
<dbReference type="EMBL" id="JAKUCV010005122">
    <property type="protein sequence ID" value="KAJ4832567.1"/>
    <property type="molecule type" value="Genomic_DNA"/>
</dbReference>
<protein>
    <recommendedName>
        <fullName evidence="6">Pentacotripeptide-repeat region of PRORP domain-containing protein</fullName>
    </recommendedName>
</protein>
<feature type="repeat" description="PPR" evidence="2">
    <location>
        <begin position="414"/>
        <end position="448"/>
    </location>
</feature>
<evidence type="ECO:0000256" key="3">
    <source>
        <dbReference type="SAM" id="MobiDB-lite"/>
    </source>
</evidence>
<evidence type="ECO:0000256" key="1">
    <source>
        <dbReference type="ARBA" id="ARBA00022737"/>
    </source>
</evidence>
<dbReference type="Pfam" id="PF13041">
    <property type="entry name" value="PPR_2"/>
    <property type="match status" value="2"/>
</dbReference>
<feature type="compositionally biased region" description="Polar residues" evidence="3">
    <location>
        <begin position="50"/>
        <end position="65"/>
    </location>
</feature>
<dbReference type="OrthoDB" id="185373at2759"/>
<evidence type="ECO:0000256" key="2">
    <source>
        <dbReference type="PROSITE-ProRule" id="PRU00708"/>
    </source>
</evidence>
<dbReference type="PANTHER" id="PTHR45613:SF9">
    <property type="entry name" value="MITOCHONDRIAL GROUP I INTRON SPLICING FACTOR CCM1"/>
    <property type="match status" value="1"/>
</dbReference>
<accession>A0A9Q0FLD3</accession>
<gene>
    <name evidence="4" type="ORF">Tsubulata_000141</name>
</gene>
<dbReference type="Pfam" id="PF12854">
    <property type="entry name" value="PPR_1"/>
    <property type="match status" value="2"/>
</dbReference>
<reference evidence="4" key="1">
    <citation type="submission" date="2022-02" db="EMBL/GenBank/DDBJ databases">
        <authorList>
            <person name="Henning P.M."/>
            <person name="McCubbin A.G."/>
            <person name="Shore J.S."/>
        </authorList>
    </citation>
    <scope>NUCLEOTIDE SEQUENCE</scope>
    <source>
        <strain evidence="4">F60SS</strain>
        <tissue evidence="4">Leaves</tissue>
    </source>
</reference>
<feature type="repeat" description="PPR" evidence="2">
    <location>
        <begin position="304"/>
        <end position="338"/>
    </location>
</feature>
<dbReference type="InterPro" id="IPR011990">
    <property type="entry name" value="TPR-like_helical_dom_sf"/>
</dbReference>
<name>A0A9Q0FLD3_9ROSI</name>
<proteinExistence type="predicted"/>
<evidence type="ECO:0000313" key="4">
    <source>
        <dbReference type="EMBL" id="KAJ4832567.1"/>
    </source>
</evidence>
<dbReference type="PROSITE" id="PS51375">
    <property type="entry name" value="PPR"/>
    <property type="match status" value="7"/>
</dbReference>
<feature type="region of interest" description="Disordered" evidence="3">
    <location>
        <begin position="50"/>
        <end position="73"/>
    </location>
</feature>
<dbReference type="SUPFAM" id="SSF48452">
    <property type="entry name" value="TPR-like"/>
    <property type="match status" value="1"/>
</dbReference>
<dbReference type="Gene3D" id="1.25.40.10">
    <property type="entry name" value="Tetratricopeptide repeat domain"/>
    <property type="match status" value="3"/>
</dbReference>
<evidence type="ECO:0008006" key="6">
    <source>
        <dbReference type="Google" id="ProtNLM"/>
    </source>
</evidence>
<feature type="repeat" description="PPR" evidence="2">
    <location>
        <begin position="339"/>
        <end position="373"/>
    </location>
</feature>
<sequence>MRSPYPPAPKLLLSPPLVNPILCETTSNYYKTFQRSRLVSTRAVLLTQTSPTKNFKSQHNPTLTHYPQRETPHRQNDLLPAEEEPESLYLYEKTSGLQVQNFVDAIRAVPSKDKADILGTLKKDGGNWSIKHFNDLLMALLTTNELDLALRLYSSFPSHGLVPDSWTASIMINCHCKRNDPDEAKRVLDQMVETGFRPKVAIFTTVVHAFCKKGQLQKAFQVFKVMNSIGCRPNVQTYNCLLKGLCYVGRVEDAYKLLGDVKESSIEPDIYTYTVVMDGFCKVGRADEALELLNEAMERGLTPNVVSFNTLLNGYTKEGRPTKGFSVLRRMKQRNCRPDRVCYSTLLHGLLLWKKNRAAWSVYKEMVENGYDPDERSMNNLLRGLCMDSFKEDKVLQDAYQVFDEMKRRECAIDQSTYGLVIQVLCKGKRGDDALAHLHQSIGLGYMPRVITINCIINALCAEAKVDKAVSVLVLMSECRKMLTGVSYDLLIRELHRQGRFLVARNIYGAAVVRGISPRTKPQR</sequence>
<reference evidence="4" key="2">
    <citation type="journal article" date="2023" name="Plants (Basel)">
        <title>Annotation of the Turnera subulata (Passifloraceae) Draft Genome Reveals the S-Locus Evolved after the Divergence of Turneroideae from Passifloroideae in a Stepwise Manner.</title>
        <authorList>
            <person name="Henning P.M."/>
            <person name="Roalson E.H."/>
            <person name="Mir W."/>
            <person name="McCubbin A.G."/>
            <person name="Shore J.S."/>
        </authorList>
    </citation>
    <scope>NUCLEOTIDE SEQUENCE</scope>
    <source>
        <strain evidence="4">F60SS</strain>
    </source>
</reference>
<feature type="repeat" description="PPR" evidence="2">
    <location>
        <begin position="199"/>
        <end position="233"/>
    </location>
</feature>
<feature type="repeat" description="PPR" evidence="2">
    <location>
        <begin position="269"/>
        <end position="303"/>
    </location>
</feature>
<dbReference type="PANTHER" id="PTHR45613">
    <property type="entry name" value="PENTATRICOPEPTIDE REPEAT-CONTAINING PROTEIN"/>
    <property type="match status" value="1"/>
</dbReference>